<sequence>FQNRLEEEKKINETGAMKTTRFGAISGFPSQFAVHMEINKDSVQNTPESLQDYMAGRIIGAILKDNEVRQGAISRMKKNDSYNAENLDLDDNDDNREKREKARITYLSIANSIRRNKNEQELTNADDLTSNDKERVQSQLLLTTLRGDFSGGMNPRDQLLYYGKIISEATGEKFVPRAFALANLWVREHAANARHGFYRDRSMADVNSALKASNIDENVARYYDYNGSPEKPVNSPGGWNQPQQPPQPSRQNSQSEIESLEREKSRLIDERRKTSVPLERAQFDKQIQNLSEQIKNLQNPSAHASAIHASAIEPPIVQVDTSGTEMGGVTADSVTAENATTDPEAVQNQYLDALIGQITEAISEGMKEGFTGLDLSKIKVDTGKAQLDASTALAPFQLQSLARVTDLRERVFRMRMLKSLKNIAVASGKKEPGQEETINNEINNIETSIDQSFEKGEVPTVETVIANNPTIKHYMASNPEQAESIKKEINNYINITATQEELIKHDFGPAMEMIRGSMHGIIANSSVPENSTEKPPVMSAPKNIGRGGVAEPTMQQPETASRPQSAKFGDNLQPSSPTTPTSGNRFETSESANKPETSDIQLEETPDFDEPK</sequence>
<feature type="region of interest" description="Disordered" evidence="1">
    <location>
        <begin position="524"/>
        <end position="612"/>
    </location>
</feature>
<proteinExistence type="predicted"/>
<dbReference type="EMBL" id="LBRB01000004">
    <property type="protein sequence ID" value="KKP89029.1"/>
    <property type="molecule type" value="Genomic_DNA"/>
</dbReference>
<organism evidence="2 3">
    <name type="scientific">Berkelbacteria bacterium GW2011_GWA2_35_9</name>
    <dbReference type="NCBI Taxonomy" id="1618333"/>
    <lineage>
        <taxon>Bacteria</taxon>
        <taxon>Candidatus Berkelbacteria</taxon>
    </lineage>
</organism>
<dbReference type="STRING" id="1618333.UR93_C0004G0022"/>
<name>A0A0G0D462_9BACT</name>
<evidence type="ECO:0000313" key="2">
    <source>
        <dbReference type="EMBL" id="KKP89029.1"/>
    </source>
</evidence>
<evidence type="ECO:0000313" key="3">
    <source>
        <dbReference type="Proteomes" id="UP000034316"/>
    </source>
</evidence>
<comment type="caution">
    <text evidence="2">The sequence shown here is derived from an EMBL/GenBank/DDBJ whole genome shotgun (WGS) entry which is preliminary data.</text>
</comment>
<feature type="compositionally biased region" description="Polar residues" evidence="1">
    <location>
        <begin position="553"/>
        <end position="564"/>
    </location>
</feature>
<accession>A0A0G0D462</accession>
<feature type="compositionally biased region" description="Acidic residues" evidence="1">
    <location>
        <begin position="601"/>
        <end position="612"/>
    </location>
</feature>
<reference evidence="2 3" key="1">
    <citation type="journal article" date="2015" name="Nature">
        <title>rRNA introns, odd ribosomes, and small enigmatic genomes across a large radiation of phyla.</title>
        <authorList>
            <person name="Brown C.T."/>
            <person name="Hug L.A."/>
            <person name="Thomas B.C."/>
            <person name="Sharon I."/>
            <person name="Castelle C.J."/>
            <person name="Singh A."/>
            <person name="Wilkins M.J."/>
            <person name="Williams K.H."/>
            <person name="Banfield J.F."/>
        </authorList>
    </citation>
    <scope>NUCLEOTIDE SEQUENCE [LARGE SCALE GENOMIC DNA]</scope>
</reference>
<protein>
    <submittedName>
        <fullName evidence="2">Uncharacterized protein</fullName>
    </submittedName>
</protein>
<gene>
    <name evidence="2" type="ORF">UR93_C0004G0022</name>
</gene>
<feature type="compositionally biased region" description="Polar residues" evidence="1">
    <location>
        <begin position="572"/>
        <end position="600"/>
    </location>
</feature>
<feature type="compositionally biased region" description="Basic and acidic residues" evidence="1">
    <location>
        <begin position="259"/>
        <end position="273"/>
    </location>
</feature>
<feature type="non-terminal residue" evidence="2">
    <location>
        <position position="1"/>
    </location>
</feature>
<evidence type="ECO:0000256" key="1">
    <source>
        <dbReference type="SAM" id="MobiDB-lite"/>
    </source>
</evidence>
<feature type="region of interest" description="Disordered" evidence="1">
    <location>
        <begin position="226"/>
        <end position="277"/>
    </location>
</feature>
<dbReference type="Proteomes" id="UP000034316">
    <property type="component" value="Unassembled WGS sequence"/>
</dbReference>
<dbReference type="AlphaFoldDB" id="A0A0G0D462"/>